<organism evidence="1 2">
    <name type="scientific">Raoultella lignicola</name>
    <dbReference type="NCBI Taxonomy" id="3040939"/>
    <lineage>
        <taxon>Bacteria</taxon>
        <taxon>Pseudomonadati</taxon>
        <taxon>Pseudomonadota</taxon>
        <taxon>Gammaproteobacteria</taxon>
        <taxon>Enterobacterales</taxon>
        <taxon>Enterobacteriaceae</taxon>
        <taxon>Klebsiella/Raoultella group</taxon>
        <taxon>Raoultella</taxon>
    </lineage>
</organism>
<gene>
    <name evidence="1" type="ORF">QFI96_003490</name>
</gene>
<evidence type="ECO:0000313" key="2">
    <source>
        <dbReference type="Proteomes" id="UP001312893"/>
    </source>
</evidence>
<keyword evidence="2" id="KW-1185">Reference proteome</keyword>
<sequence>MRIILDTVFNNDDLPVINPAAGLLSDTLLAGYQMMDNKDFSGNNRNFTWSGSFGTTGAILADGTANIITTPVMEQDAMAIILCARIPSTNDVGSIVNNLDTRNTPYQGMRLTKSAGTGQTVGQVDIAKSDTGITSASTQIDNGWMLKTYTWNGSNLKIIQSSGGATDFALASRNKGTTNPFRMNGIPTGIGGGSLTKGFSGELGFALFYGEYLGVSDAVNYMELVSQIMATRGVIVP</sequence>
<dbReference type="Proteomes" id="UP001312893">
    <property type="component" value="Unassembled WGS sequence"/>
</dbReference>
<dbReference type="EMBL" id="JARXNK020000097">
    <property type="protein sequence ID" value="MEL0550762.1"/>
    <property type="molecule type" value="Genomic_DNA"/>
</dbReference>
<evidence type="ECO:0000313" key="1">
    <source>
        <dbReference type="EMBL" id="MEL0550762.1"/>
    </source>
</evidence>
<reference evidence="1 2" key="1">
    <citation type="submission" date="2024-04" db="EMBL/GenBank/DDBJ databases">
        <title>Two novel Raoultella species associated with bleeding cankers of broadleaf hosts, Raoultella scottia sp. nov. and Raoultella lignicola sp. nov.</title>
        <authorList>
            <person name="Brady C.L."/>
        </authorList>
    </citation>
    <scope>NUCLEOTIDE SEQUENCE [LARGE SCALE GENOMIC DNA]</scope>
    <source>
        <strain evidence="1 2">TW_WC1a.1</strain>
    </source>
</reference>
<comment type="caution">
    <text evidence="1">The sequence shown here is derived from an EMBL/GenBank/DDBJ whole genome shotgun (WGS) entry which is preliminary data.</text>
</comment>
<dbReference type="RefSeq" id="WP_331850863.1">
    <property type="nucleotide sequence ID" value="NZ_JARXNK020000097.1"/>
</dbReference>
<name>A0ABU9F327_9ENTR</name>
<proteinExistence type="predicted"/>
<accession>A0ABU9F327</accession>
<protein>
    <submittedName>
        <fullName evidence="1">Uncharacterized protein</fullName>
    </submittedName>
</protein>